<keyword evidence="2" id="KW-0472">Membrane</keyword>
<dbReference type="InterPro" id="IPR057601">
    <property type="entry name" value="Oar-like_b-barrel"/>
</dbReference>
<dbReference type="GO" id="GO:0009279">
    <property type="term" value="C:cell outer membrane"/>
    <property type="evidence" value="ECO:0007669"/>
    <property type="project" value="UniProtKB-SubCell"/>
</dbReference>
<dbReference type="Gene3D" id="2.40.170.20">
    <property type="entry name" value="TonB-dependent receptor, beta-barrel domain"/>
    <property type="match status" value="1"/>
</dbReference>
<dbReference type="Gene3D" id="2.60.40.1120">
    <property type="entry name" value="Carboxypeptidase-like, regulatory domain"/>
    <property type="match status" value="1"/>
</dbReference>
<dbReference type="Proteomes" id="UP000292958">
    <property type="component" value="Unassembled WGS sequence"/>
</dbReference>
<feature type="chain" id="PRO_5020961156" evidence="4">
    <location>
        <begin position="27"/>
        <end position="954"/>
    </location>
</feature>
<feature type="domain" description="TonB-dependent transporter Oar-like beta-barrel" evidence="5">
    <location>
        <begin position="311"/>
        <end position="866"/>
    </location>
</feature>
<evidence type="ECO:0000313" key="7">
    <source>
        <dbReference type="Proteomes" id="UP000292958"/>
    </source>
</evidence>
<accession>A0A4V6MFX0</accession>
<evidence type="ECO:0000313" key="6">
    <source>
        <dbReference type="EMBL" id="RZU43446.1"/>
    </source>
</evidence>
<reference evidence="6 7" key="1">
    <citation type="submission" date="2019-02" db="EMBL/GenBank/DDBJ databases">
        <title>Genomic Encyclopedia of Archaeal and Bacterial Type Strains, Phase II (KMG-II): from individual species to whole genera.</title>
        <authorList>
            <person name="Goeker M."/>
        </authorList>
    </citation>
    <scope>NUCLEOTIDE SEQUENCE [LARGE SCALE GENOMIC DNA]</scope>
    <source>
        <strain evidence="6 7">DSM 18101</strain>
    </source>
</reference>
<dbReference type="Pfam" id="PF13620">
    <property type="entry name" value="CarboxypepD_reg"/>
    <property type="match status" value="1"/>
</dbReference>
<dbReference type="InterPro" id="IPR036942">
    <property type="entry name" value="Beta-barrel_TonB_sf"/>
</dbReference>
<gene>
    <name evidence="6" type="ORF">BDD14_5107</name>
</gene>
<evidence type="ECO:0000256" key="3">
    <source>
        <dbReference type="ARBA" id="ARBA00023237"/>
    </source>
</evidence>
<dbReference type="InterPro" id="IPR008969">
    <property type="entry name" value="CarboxyPept-like_regulatory"/>
</dbReference>
<evidence type="ECO:0000259" key="5">
    <source>
        <dbReference type="Pfam" id="PF25183"/>
    </source>
</evidence>
<comment type="subcellular location">
    <subcellularLocation>
        <location evidence="1">Cell outer membrane</location>
    </subcellularLocation>
</comment>
<organism evidence="6 7">
    <name type="scientific">Edaphobacter modestus</name>
    <dbReference type="NCBI Taxonomy" id="388466"/>
    <lineage>
        <taxon>Bacteria</taxon>
        <taxon>Pseudomonadati</taxon>
        <taxon>Acidobacteriota</taxon>
        <taxon>Terriglobia</taxon>
        <taxon>Terriglobales</taxon>
        <taxon>Acidobacteriaceae</taxon>
        <taxon>Edaphobacter</taxon>
    </lineage>
</organism>
<sequence length="954" mass="103617">MTRKLYFLFLLALVAFPVDSFGQANAIDAAVNGYVLDSSKSSITGSHITLTNIGTGISQETSTDANGYYRFPLVHVGTYRLEAVADGFQKTTQEGIILNVGQEARIDIALSVGSTSQTVEVEAGANIMDTGTSTIGAVLDQHEIENLPIASRNLFNYLLLSPGVIGMPTSTFSTTQFTFGGTERSQWNLDGLDNTQHGSNRQIRLIIVTPEAVAQTQTLSNGYSAEFGRAAGGQINVLLKSGTNQYHGSALGQWRPLDLQAIPTLATAQPNRSWWDVAFTLGGPIIKDKLFFFGQFENNPYTLPNPITITPANAAALGLAANQIGTAPFGETYRTLVGKVDFNLNAKNSGYVRYARFTNQQPNNASGLSIVDRGSHYTDHQNGGGVQLATVLSDRLLNELRFGVIQRDTGNFPLANASQYGNALVNISSVANIGYSPLTTTTTTERSSSVLDNMTWTRGRHTFKFGGEYDHELFANLSGTAPTFTFSGLAAQNSRPAVSSLNQFLNTTSGATDPATGKPYTYTFLTTYGGTPNIRIAFNFLNFFAQDEIRFSQNFSLNVGARYEAILFPTFDAQAPYPLSRSIPNDYTDIAPRIGMTWSPFGNSKTVVHAAYGMYYDVPGLGTFYNAAQVNGHRLLSYQVAGGTTGAPVFPNTPDLSGSAFQVKPSITAFDPNFHNAYQHQANLQVQQDLGRNYQLTVGYQFAGMKHGLYYTDTNLTPTGNTLADGRPIFAGTANRPNTNFGAINLIRSGANTNFNGGFLTLQKRISHGLEFTVNYMYSHALADNIGEGGSVSDPTNLRRDYGNADNDTRHNLVIQGIYQPSVAAHSWHWLNGFELSSMTFINSGYPINPIAGTDLNQDGVINDRPLFVSRNSLRGSGLSQEDAQIKRYFNFGERYHLAAFAQAENLLNTNNLNCNTTTGCTGAVINTVNASNFLSEQSARTSRNMQFGMSLKF</sequence>
<keyword evidence="6" id="KW-0378">Hydrolase</keyword>
<name>A0A4V6MFX0_9BACT</name>
<dbReference type="SUPFAM" id="SSF56935">
    <property type="entry name" value="Porins"/>
    <property type="match status" value="1"/>
</dbReference>
<dbReference type="RefSeq" id="WP_165420222.1">
    <property type="nucleotide sequence ID" value="NZ_SHKW01000001.1"/>
</dbReference>
<feature type="domain" description="TonB-dependent transporter Oar-like beta-barrel" evidence="5">
    <location>
        <begin position="239"/>
        <end position="309"/>
    </location>
</feature>
<evidence type="ECO:0000256" key="1">
    <source>
        <dbReference type="ARBA" id="ARBA00004442"/>
    </source>
</evidence>
<keyword evidence="7" id="KW-1185">Reference proteome</keyword>
<protein>
    <submittedName>
        <fullName evidence="6">Carboxypeptidase family protein</fullName>
    </submittedName>
</protein>
<dbReference type="GO" id="GO:0004180">
    <property type="term" value="F:carboxypeptidase activity"/>
    <property type="evidence" value="ECO:0007669"/>
    <property type="project" value="UniProtKB-KW"/>
</dbReference>
<dbReference type="EMBL" id="SHKW01000001">
    <property type="protein sequence ID" value="RZU43446.1"/>
    <property type="molecule type" value="Genomic_DNA"/>
</dbReference>
<dbReference type="SUPFAM" id="SSF49464">
    <property type="entry name" value="Carboxypeptidase regulatory domain-like"/>
    <property type="match status" value="1"/>
</dbReference>
<evidence type="ECO:0000256" key="4">
    <source>
        <dbReference type="SAM" id="SignalP"/>
    </source>
</evidence>
<feature type="signal peptide" evidence="4">
    <location>
        <begin position="1"/>
        <end position="26"/>
    </location>
</feature>
<evidence type="ECO:0000256" key="2">
    <source>
        <dbReference type="ARBA" id="ARBA00023136"/>
    </source>
</evidence>
<proteinExistence type="predicted"/>
<dbReference type="AlphaFoldDB" id="A0A4V6MFX0"/>
<keyword evidence="6" id="KW-0121">Carboxypeptidase</keyword>
<comment type="caution">
    <text evidence="6">The sequence shown here is derived from an EMBL/GenBank/DDBJ whole genome shotgun (WGS) entry which is preliminary data.</text>
</comment>
<dbReference type="Pfam" id="PF25183">
    <property type="entry name" value="OMP_b-brl_4"/>
    <property type="match status" value="2"/>
</dbReference>
<keyword evidence="6" id="KW-0645">Protease</keyword>
<keyword evidence="4" id="KW-0732">Signal</keyword>
<keyword evidence="3" id="KW-0998">Cell outer membrane</keyword>